<dbReference type="EMBL" id="JBHTBY010000002">
    <property type="protein sequence ID" value="MFC7320043.1"/>
    <property type="molecule type" value="Genomic_DNA"/>
</dbReference>
<proteinExistence type="predicted"/>
<dbReference type="RefSeq" id="WP_289217064.1">
    <property type="nucleotide sequence ID" value="NZ_JAPVRC010000011.1"/>
</dbReference>
<dbReference type="Proteomes" id="UP001596494">
    <property type="component" value="Unassembled WGS sequence"/>
</dbReference>
<evidence type="ECO:0000313" key="2">
    <source>
        <dbReference type="Proteomes" id="UP001596494"/>
    </source>
</evidence>
<name>A0ABW2K1P9_9BACI</name>
<keyword evidence="2" id="KW-1185">Reference proteome</keyword>
<comment type="caution">
    <text evidence="1">The sequence shown here is derived from an EMBL/GenBank/DDBJ whole genome shotgun (WGS) entry which is preliminary data.</text>
</comment>
<gene>
    <name evidence="1" type="ORF">ACFQMN_03980</name>
</gene>
<protein>
    <submittedName>
        <fullName evidence="1">Uncharacterized protein</fullName>
    </submittedName>
</protein>
<reference evidence="2" key="1">
    <citation type="journal article" date="2019" name="Int. J. Syst. Evol. Microbiol.">
        <title>The Global Catalogue of Microorganisms (GCM) 10K type strain sequencing project: providing services to taxonomists for standard genome sequencing and annotation.</title>
        <authorList>
            <consortium name="The Broad Institute Genomics Platform"/>
            <consortium name="The Broad Institute Genome Sequencing Center for Infectious Disease"/>
            <person name="Wu L."/>
            <person name="Ma J."/>
        </authorList>
    </citation>
    <scope>NUCLEOTIDE SEQUENCE [LARGE SCALE GENOMIC DNA]</scope>
    <source>
        <strain evidence="2">CCUG 73951</strain>
    </source>
</reference>
<organism evidence="1 2">
    <name type="scientific">Halobacillus campisalis</name>
    <dbReference type="NCBI Taxonomy" id="435909"/>
    <lineage>
        <taxon>Bacteria</taxon>
        <taxon>Bacillati</taxon>
        <taxon>Bacillota</taxon>
        <taxon>Bacilli</taxon>
        <taxon>Bacillales</taxon>
        <taxon>Bacillaceae</taxon>
        <taxon>Halobacillus</taxon>
    </lineage>
</organism>
<accession>A0ABW2K1P9</accession>
<evidence type="ECO:0000313" key="1">
    <source>
        <dbReference type="EMBL" id="MFC7320043.1"/>
    </source>
</evidence>
<sequence>MTNKIYLFSYETSGKKERTEACISERLSKLYDVKQVHKGVYLIKTIDEVSLFEKYLRECFDRKDTYFIVEITEQKKRFINTSSTDINSWMENI</sequence>